<dbReference type="OrthoDB" id="4738875at2759"/>
<sequence>MAVKVELANDEDYLPILCCVFDAYGGKHEYINSLFPRNMTEEGRKVAEQRCLYLSQVSPNVKWYKATDTSTGKIVGGTMWNIYTDKKPTATPLDGPPGTWETPFDKGYAQALYEASRLLERSFFDTHDLPLAALSVMAVAPNYQYRGAGTALMNEGMKAVDALGAGCVILATDAGRWLYEKSGFRVRRHVTLELPEEYADRPKSRVFLMERERRT</sequence>
<dbReference type="Pfam" id="PF13508">
    <property type="entry name" value="Acetyltransf_7"/>
    <property type="match status" value="1"/>
</dbReference>
<feature type="domain" description="N-acetyltransferase" evidence="1">
    <location>
        <begin position="132"/>
        <end position="214"/>
    </location>
</feature>
<dbReference type="AlphaFoldDB" id="A0A9P4JUZ1"/>
<dbReference type="Proteomes" id="UP000799536">
    <property type="component" value="Unassembled WGS sequence"/>
</dbReference>
<evidence type="ECO:0000259" key="1">
    <source>
        <dbReference type="PROSITE" id="PS51186"/>
    </source>
</evidence>
<dbReference type="EMBL" id="ML993852">
    <property type="protein sequence ID" value="KAF2205645.1"/>
    <property type="molecule type" value="Genomic_DNA"/>
</dbReference>
<dbReference type="GO" id="GO:0016747">
    <property type="term" value="F:acyltransferase activity, transferring groups other than amino-acyl groups"/>
    <property type="evidence" value="ECO:0007669"/>
    <property type="project" value="InterPro"/>
</dbReference>
<comment type="caution">
    <text evidence="2">The sequence shown here is derived from an EMBL/GenBank/DDBJ whole genome shotgun (WGS) entry which is preliminary data.</text>
</comment>
<reference evidence="2" key="1">
    <citation type="journal article" date="2020" name="Stud. Mycol.">
        <title>101 Dothideomycetes genomes: a test case for predicting lifestyles and emergence of pathogens.</title>
        <authorList>
            <person name="Haridas S."/>
            <person name="Albert R."/>
            <person name="Binder M."/>
            <person name="Bloem J."/>
            <person name="Labutti K."/>
            <person name="Salamov A."/>
            <person name="Andreopoulos B."/>
            <person name="Baker S."/>
            <person name="Barry K."/>
            <person name="Bills G."/>
            <person name="Bluhm B."/>
            <person name="Cannon C."/>
            <person name="Castanera R."/>
            <person name="Culley D."/>
            <person name="Daum C."/>
            <person name="Ezra D."/>
            <person name="Gonzalez J."/>
            <person name="Henrissat B."/>
            <person name="Kuo A."/>
            <person name="Liang C."/>
            <person name="Lipzen A."/>
            <person name="Lutzoni F."/>
            <person name="Magnuson J."/>
            <person name="Mondo S."/>
            <person name="Nolan M."/>
            <person name="Ohm R."/>
            <person name="Pangilinan J."/>
            <person name="Park H.-J."/>
            <person name="Ramirez L."/>
            <person name="Alfaro M."/>
            <person name="Sun H."/>
            <person name="Tritt A."/>
            <person name="Yoshinaga Y."/>
            <person name="Zwiers L.-H."/>
            <person name="Turgeon B."/>
            <person name="Goodwin S."/>
            <person name="Spatafora J."/>
            <person name="Crous P."/>
            <person name="Grigoriev I."/>
        </authorList>
    </citation>
    <scope>NUCLEOTIDE SEQUENCE</scope>
    <source>
        <strain evidence="2">ATCC 74209</strain>
    </source>
</reference>
<dbReference type="PROSITE" id="PS51186">
    <property type="entry name" value="GNAT"/>
    <property type="match status" value="1"/>
</dbReference>
<evidence type="ECO:0000313" key="3">
    <source>
        <dbReference type="Proteomes" id="UP000799536"/>
    </source>
</evidence>
<organism evidence="2 3">
    <name type="scientific">Delitschia confertaspora ATCC 74209</name>
    <dbReference type="NCBI Taxonomy" id="1513339"/>
    <lineage>
        <taxon>Eukaryota</taxon>
        <taxon>Fungi</taxon>
        <taxon>Dikarya</taxon>
        <taxon>Ascomycota</taxon>
        <taxon>Pezizomycotina</taxon>
        <taxon>Dothideomycetes</taxon>
        <taxon>Pleosporomycetidae</taxon>
        <taxon>Pleosporales</taxon>
        <taxon>Delitschiaceae</taxon>
        <taxon>Delitschia</taxon>
    </lineage>
</organism>
<dbReference type="PANTHER" id="PTHR42791">
    <property type="entry name" value="GNAT FAMILY ACETYLTRANSFERASE"/>
    <property type="match status" value="1"/>
</dbReference>
<dbReference type="PANTHER" id="PTHR42791:SF14">
    <property type="entry name" value="N-ACETYLTRANSFERASE DOMAIN-CONTAINING PROTEIN"/>
    <property type="match status" value="1"/>
</dbReference>
<name>A0A9P4JUZ1_9PLEO</name>
<accession>A0A9P4JUZ1</accession>
<proteinExistence type="predicted"/>
<dbReference type="CDD" id="cd04301">
    <property type="entry name" value="NAT_SF"/>
    <property type="match status" value="1"/>
</dbReference>
<dbReference type="Gene3D" id="3.40.630.30">
    <property type="match status" value="1"/>
</dbReference>
<dbReference type="InterPro" id="IPR000182">
    <property type="entry name" value="GNAT_dom"/>
</dbReference>
<gene>
    <name evidence="2" type="ORF">GQ43DRAFT_361938</name>
</gene>
<dbReference type="SUPFAM" id="SSF55729">
    <property type="entry name" value="Acyl-CoA N-acyltransferases (Nat)"/>
    <property type="match status" value="1"/>
</dbReference>
<evidence type="ECO:0000313" key="2">
    <source>
        <dbReference type="EMBL" id="KAF2205645.1"/>
    </source>
</evidence>
<dbReference type="InterPro" id="IPR052523">
    <property type="entry name" value="Trichothecene_AcTrans"/>
</dbReference>
<protein>
    <recommendedName>
        <fullName evidence="1">N-acetyltransferase domain-containing protein</fullName>
    </recommendedName>
</protein>
<dbReference type="InterPro" id="IPR016181">
    <property type="entry name" value="Acyl_CoA_acyltransferase"/>
</dbReference>
<keyword evidence="3" id="KW-1185">Reference proteome</keyword>